<feature type="domain" description="Polysaccharide pyruvyl transferase" evidence="1">
    <location>
        <begin position="31"/>
        <end position="132"/>
    </location>
</feature>
<name>X1VKP7_9ZZZZ</name>
<accession>X1VKP7</accession>
<dbReference type="InterPro" id="IPR007345">
    <property type="entry name" value="Polysacch_pyruvyl_Trfase"/>
</dbReference>
<reference evidence="2" key="1">
    <citation type="journal article" date="2014" name="Front. Microbiol.">
        <title>High frequency of phylogenetically diverse reductive dehalogenase-homologous genes in deep subseafloor sedimentary metagenomes.</title>
        <authorList>
            <person name="Kawai M."/>
            <person name="Futagami T."/>
            <person name="Toyoda A."/>
            <person name="Takaki Y."/>
            <person name="Nishi S."/>
            <person name="Hori S."/>
            <person name="Arai W."/>
            <person name="Tsubouchi T."/>
            <person name="Morono Y."/>
            <person name="Uchiyama I."/>
            <person name="Ito T."/>
            <person name="Fujiyama A."/>
            <person name="Inagaki F."/>
            <person name="Takami H."/>
        </authorList>
    </citation>
    <scope>NUCLEOTIDE SEQUENCE</scope>
    <source>
        <strain evidence="2">Expedition CK06-06</strain>
    </source>
</reference>
<protein>
    <recommendedName>
        <fullName evidence="1">Polysaccharide pyruvyl transferase domain-containing protein</fullName>
    </recommendedName>
</protein>
<proteinExistence type="predicted"/>
<dbReference type="PANTHER" id="PTHR36836">
    <property type="entry name" value="COLANIC ACID BIOSYNTHESIS PROTEIN WCAK"/>
    <property type="match status" value="1"/>
</dbReference>
<evidence type="ECO:0000259" key="1">
    <source>
        <dbReference type="Pfam" id="PF04230"/>
    </source>
</evidence>
<gene>
    <name evidence="2" type="ORF">S12H4_44754</name>
</gene>
<organism evidence="2">
    <name type="scientific">marine sediment metagenome</name>
    <dbReference type="NCBI Taxonomy" id="412755"/>
    <lineage>
        <taxon>unclassified sequences</taxon>
        <taxon>metagenomes</taxon>
        <taxon>ecological metagenomes</taxon>
    </lineage>
</organism>
<dbReference type="EMBL" id="BARW01027602">
    <property type="protein sequence ID" value="GAJ16206.1"/>
    <property type="molecule type" value="Genomic_DNA"/>
</dbReference>
<feature type="non-terminal residue" evidence="2">
    <location>
        <position position="1"/>
    </location>
</feature>
<sequence length="192" mass="21761">AKCSEKINDATNPVLGVSVCHYERYVRGETSNEKRREEQIIETLKMVSKALRITIRFLVFNGHNKYGDRELTERIAGILADYADIEIVPYSQDPVTMWHKIGECDVVLATRLHAGIYACFAEVPFLMVEYHHKCVDFLQDIHYPTHWRIGDMEVSVNEVGSILISCWKSCFTGLALSCGDPGAGQLEVDFCE</sequence>
<dbReference type="AlphaFoldDB" id="X1VKP7"/>
<comment type="caution">
    <text evidence="2">The sequence shown here is derived from an EMBL/GenBank/DDBJ whole genome shotgun (WGS) entry which is preliminary data.</text>
</comment>
<evidence type="ECO:0000313" key="2">
    <source>
        <dbReference type="EMBL" id="GAJ16206.1"/>
    </source>
</evidence>
<dbReference type="Pfam" id="PF04230">
    <property type="entry name" value="PS_pyruv_trans"/>
    <property type="match status" value="1"/>
</dbReference>
<dbReference type="PANTHER" id="PTHR36836:SF1">
    <property type="entry name" value="COLANIC ACID BIOSYNTHESIS PROTEIN WCAK"/>
    <property type="match status" value="1"/>
</dbReference>